<proteinExistence type="predicted"/>
<comment type="caution">
    <text evidence="1">The sequence shown here is derived from an EMBL/GenBank/DDBJ whole genome shotgun (WGS) entry which is preliminary data.</text>
</comment>
<gene>
    <name evidence="1" type="ORF">FRUB_05511</name>
</gene>
<evidence type="ECO:0000313" key="2">
    <source>
        <dbReference type="Proteomes" id="UP000214646"/>
    </source>
</evidence>
<reference evidence="2" key="1">
    <citation type="submission" date="2017-06" db="EMBL/GenBank/DDBJ databases">
        <title>Genome analysis of Fimbriiglobus ruber SP5, the first member of the order Planctomycetales with confirmed chitinolytic capability.</title>
        <authorList>
            <person name="Ravin N.V."/>
            <person name="Rakitin A.L."/>
            <person name="Ivanova A.A."/>
            <person name="Beletsky A.V."/>
            <person name="Kulichevskaya I.S."/>
            <person name="Mardanov A.V."/>
            <person name="Dedysh S.N."/>
        </authorList>
    </citation>
    <scope>NUCLEOTIDE SEQUENCE [LARGE SCALE GENOMIC DNA]</scope>
    <source>
        <strain evidence="2">SP5</strain>
    </source>
</reference>
<dbReference type="EMBL" id="NIDE01000008">
    <property type="protein sequence ID" value="OWK40592.1"/>
    <property type="molecule type" value="Genomic_DNA"/>
</dbReference>
<dbReference type="Proteomes" id="UP000214646">
    <property type="component" value="Unassembled WGS sequence"/>
</dbReference>
<sequence length="108" mass="11555">MRWGQPRNVYGIFSSLGPGPGVSVWHGGEEPAAYLGDQFGAVPAQVLDVRRVSGAAALLPAGEQGLQARVLGNRFAGKARHRTPDENGRPAFANESWANVRLVYRTNG</sequence>
<protein>
    <submittedName>
        <fullName evidence="1">Uncharacterized protein</fullName>
    </submittedName>
</protein>
<dbReference type="AlphaFoldDB" id="A0A225DGL4"/>
<evidence type="ECO:0000313" key="1">
    <source>
        <dbReference type="EMBL" id="OWK40592.1"/>
    </source>
</evidence>
<keyword evidence="2" id="KW-1185">Reference proteome</keyword>
<name>A0A225DGL4_9BACT</name>
<accession>A0A225DGL4</accession>
<organism evidence="1 2">
    <name type="scientific">Fimbriiglobus ruber</name>
    <dbReference type="NCBI Taxonomy" id="1908690"/>
    <lineage>
        <taxon>Bacteria</taxon>
        <taxon>Pseudomonadati</taxon>
        <taxon>Planctomycetota</taxon>
        <taxon>Planctomycetia</taxon>
        <taxon>Gemmatales</taxon>
        <taxon>Gemmataceae</taxon>
        <taxon>Fimbriiglobus</taxon>
    </lineage>
</organism>